<dbReference type="SUPFAM" id="SSF52799">
    <property type="entry name" value="(Phosphotyrosine protein) phosphatases II"/>
    <property type="match status" value="1"/>
</dbReference>
<evidence type="ECO:0000313" key="3">
    <source>
        <dbReference type="Proteomes" id="UP001642900"/>
    </source>
</evidence>
<accession>A0A6G4WF74</accession>
<organism evidence="2 3">
    <name type="scientific">Allomesorhizobium camelthorni</name>
    <dbReference type="NCBI Taxonomy" id="475069"/>
    <lineage>
        <taxon>Bacteria</taxon>
        <taxon>Pseudomonadati</taxon>
        <taxon>Pseudomonadota</taxon>
        <taxon>Alphaproteobacteria</taxon>
        <taxon>Hyphomicrobiales</taxon>
        <taxon>Phyllobacteriaceae</taxon>
        <taxon>Allomesorhizobium</taxon>
    </lineage>
</organism>
<dbReference type="NCBIfam" id="TIGR01244">
    <property type="entry name" value="TIGR01244 family sulfur transferase"/>
    <property type="match status" value="1"/>
</dbReference>
<dbReference type="RefSeq" id="WP_165030455.1">
    <property type="nucleotide sequence ID" value="NZ_JAAKZF010000029.1"/>
</dbReference>
<keyword evidence="3" id="KW-1185">Reference proteome</keyword>
<dbReference type="InterPro" id="IPR005939">
    <property type="entry name" value="BLH_phosphatase-like"/>
</dbReference>
<dbReference type="Gene3D" id="3.90.190.10">
    <property type="entry name" value="Protein tyrosine phosphatase superfamily"/>
    <property type="match status" value="1"/>
</dbReference>
<comment type="caution">
    <text evidence="2">The sequence shown here is derived from an EMBL/GenBank/DDBJ whole genome shotgun (WGS) entry which is preliminary data.</text>
</comment>
<proteinExistence type="predicted"/>
<feature type="domain" description="Beta-lactamase hydrolase-like protein phosphatase-like" evidence="1">
    <location>
        <begin position="3"/>
        <end position="109"/>
    </location>
</feature>
<dbReference type="Pfam" id="PF04273">
    <property type="entry name" value="BLH_phosphatase"/>
    <property type="match status" value="1"/>
</dbReference>
<dbReference type="InterPro" id="IPR029021">
    <property type="entry name" value="Prot-tyrosine_phosphatase-like"/>
</dbReference>
<reference evidence="2 3" key="1">
    <citation type="submission" date="2020-02" db="EMBL/GenBank/DDBJ databases">
        <title>Genome sequence of strain CCNWXJ40-4.</title>
        <authorList>
            <person name="Gao J."/>
            <person name="Sun J."/>
        </authorList>
    </citation>
    <scope>NUCLEOTIDE SEQUENCE [LARGE SCALE GENOMIC DNA]</scope>
    <source>
        <strain evidence="2 3">CCNWXJ 40-4</strain>
    </source>
</reference>
<dbReference type="EMBL" id="JAAKZF010000029">
    <property type="protein sequence ID" value="NGO53259.1"/>
    <property type="molecule type" value="Genomic_DNA"/>
</dbReference>
<evidence type="ECO:0000313" key="2">
    <source>
        <dbReference type="EMBL" id="NGO53259.1"/>
    </source>
</evidence>
<gene>
    <name evidence="2" type="ORF">G6N73_19150</name>
</gene>
<dbReference type="GO" id="GO:0016787">
    <property type="term" value="F:hydrolase activity"/>
    <property type="evidence" value="ECO:0007669"/>
    <property type="project" value="InterPro"/>
</dbReference>
<sequence length="113" mass="12112">MEYRQISDDYAVSGQIAVEDVATIKAKGFKSIISNRPDNEQPGQPSTAEIRQAAEAAGLSFRHVPIVSGMPMTGDDVTAMANALDELEGPVFAYCRSGTRSTNLFMAVQQSKG</sequence>
<dbReference type="AlphaFoldDB" id="A0A6G4WF74"/>
<protein>
    <submittedName>
        <fullName evidence="2">TIGR01244 family phosphatase</fullName>
    </submittedName>
</protein>
<dbReference type="Proteomes" id="UP001642900">
    <property type="component" value="Unassembled WGS sequence"/>
</dbReference>
<name>A0A6G4WF74_9HYPH</name>
<evidence type="ECO:0000259" key="1">
    <source>
        <dbReference type="Pfam" id="PF04273"/>
    </source>
</evidence>